<protein>
    <submittedName>
        <fullName evidence="2">Uncharacterized protein</fullName>
    </submittedName>
</protein>
<keyword evidence="1" id="KW-0472">Membrane</keyword>
<proteinExistence type="predicted"/>
<keyword evidence="1" id="KW-0812">Transmembrane</keyword>
<dbReference type="EMBL" id="FNUL01000012">
    <property type="protein sequence ID" value="SEF89813.1"/>
    <property type="molecule type" value="Genomic_DNA"/>
</dbReference>
<evidence type="ECO:0000313" key="2">
    <source>
        <dbReference type="EMBL" id="SEF89813.1"/>
    </source>
</evidence>
<accession>A0A1H5VRQ1</accession>
<dbReference type="AlphaFoldDB" id="A0A1H5VRQ1"/>
<gene>
    <name evidence="2" type="ORF">SAMN05216537_11250</name>
</gene>
<dbReference type="RefSeq" id="WP_103953106.1">
    <property type="nucleotide sequence ID" value="NZ_FNUL01000012.1"/>
</dbReference>
<feature type="transmembrane region" description="Helical" evidence="1">
    <location>
        <begin position="6"/>
        <end position="32"/>
    </location>
</feature>
<sequence length="66" mass="7148">MFYKVIHSVILGVIAASFAIGFLNGVLPLIANKYDDNIERKVKALKTILISATCALLATIALIFIL</sequence>
<evidence type="ECO:0000256" key="1">
    <source>
        <dbReference type="SAM" id="Phobius"/>
    </source>
</evidence>
<keyword evidence="3" id="KW-1185">Reference proteome</keyword>
<name>A0A1H5VRQ1_9FIRM</name>
<evidence type="ECO:0000313" key="3">
    <source>
        <dbReference type="Proteomes" id="UP000236726"/>
    </source>
</evidence>
<dbReference type="Proteomes" id="UP000236726">
    <property type="component" value="Unassembled WGS sequence"/>
</dbReference>
<feature type="transmembrane region" description="Helical" evidence="1">
    <location>
        <begin position="44"/>
        <end position="65"/>
    </location>
</feature>
<keyword evidence="1" id="KW-1133">Transmembrane helix</keyword>
<organism evidence="2 3">
    <name type="scientific">Lachnospira multipara</name>
    <dbReference type="NCBI Taxonomy" id="28051"/>
    <lineage>
        <taxon>Bacteria</taxon>
        <taxon>Bacillati</taxon>
        <taxon>Bacillota</taxon>
        <taxon>Clostridia</taxon>
        <taxon>Lachnospirales</taxon>
        <taxon>Lachnospiraceae</taxon>
        <taxon>Lachnospira</taxon>
    </lineage>
</organism>
<reference evidence="2 3" key="1">
    <citation type="submission" date="2016-10" db="EMBL/GenBank/DDBJ databases">
        <authorList>
            <person name="de Groot N.N."/>
        </authorList>
    </citation>
    <scope>NUCLEOTIDE SEQUENCE [LARGE SCALE GENOMIC DNA]</scope>
    <source>
        <strain evidence="2 3">D15d</strain>
    </source>
</reference>